<dbReference type="InterPro" id="IPR006638">
    <property type="entry name" value="Elp3/MiaA/NifB-like_rSAM"/>
</dbReference>
<evidence type="ECO:0000256" key="3">
    <source>
        <dbReference type="ARBA" id="ARBA00022528"/>
    </source>
</evidence>
<dbReference type="GO" id="GO:0016992">
    <property type="term" value="F:lipoate synthase activity"/>
    <property type="evidence" value="ECO:0007669"/>
    <property type="project" value="UniProtKB-UniRule"/>
</dbReference>
<keyword evidence="2 11" id="KW-0004">4Fe-4S</keyword>
<feature type="binding site" evidence="11">
    <location>
        <position position="101"/>
    </location>
    <ligand>
        <name>[4Fe-4S] cluster</name>
        <dbReference type="ChEBI" id="CHEBI:49883"/>
        <label>1</label>
    </ligand>
</feature>
<comment type="similarity">
    <text evidence="11">Belongs to the radical SAM superfamily. Lipoyl synthase family.</text>
</comment>
<reference evidence="14" key="4">
    <citation type="submission" date="2019-03" db="UniProtKB">
        <authorList>
            <consortium name="EnsemblPlants"/>
        </authorList>
    </citation>
    <scope>IDENTIFICATION</scope>
</reference>
<dbReference type="InterPro" id="IPR031691">
    <property type="entry name" value="LIAS_N"/>
</dbReference>
<dbReference type="NCBIfam" id="NF004019">
    <property type="entry name" value="PRK05481.1"/>
    <property type="match status" value="1"/>
</dbReference>
<dbReference type="InterPro" id="IPR027526">
    <property type="entry name" value="Lipoyl_synth_chlpt"/>
</dbReference>
<evidence type="ECO:0000256" key="8">
    <source>
        <dbReference type="ARBA" id="ARBA00023004"/>
    </source>
</evidence>
<dbReference type="NCBIfam" id="NF009544">
    <property type="entry name" value="PRK12928.1"/>
    <property type="match status" value="1"/>
</dbReference>
<keyword evidence="3 11" id="KW-0150">Chloroplast</keyword>
<reference evidence="15" key="1">
    <citation type="journal article" date="2014" name="Science">
        <title>Ancient hybridizations among the ancestral genomes of bread wheat.</title>
        <authorList>
            <consortium name="International Wheat Genome Sequencing Consortium,"/>
            <person name="Marcussen T."/>
            <person name="Sandve S.R."/>
            <person name="Heier L."/>
            <person name="Spannagl M."/>
            <person name="Pfeifer M."/>
            <person name="Jakobsen K.S."/>
            <person name="Wulff B.B."/>
            <person name="Steuernagel B."/>
            <person name="Mayer K.F."/>
            <person name="Olsen O.A."/>
        </authorList>
    </citation>
    <scope>NUCLEOTIDE SEQUENCE [LARGE SCALE GENOMIC DNA]</scope>
    <source>
        <strain evidence="15">cv. AL8/78</strain>
    </source>
</reference>
<protein>
    <recommendedName>
        <fullName evidence="11">Lipoyl synthase, chloroplastic</fullName>
        <ecNumber evidence="11">2.8.1.8</ecNumber>
    </recommendedName>
    <alternativeName>
        <fullName evidence="11">Lipoate synthase</fullName>
        <shortName evidence="11">LS</shortName>
        <shortName evidence="11">Lip-syn</shortName>
    </alternativeName>
    <alternativeName>
        <fullName evidence="11">Lipoate synthase, plastidial</fullName>
        <shortName evidence="11">LIP1p</shortName>
    </alternativeName>
    <alternativeName>
        <fullName evidence="11">Lipoic acid synthase</fullName>
    </alternativeName>
</protein>
<dbReference type="NCBIfam" id="TIGR00510">
    <property type="entry name" value="lipA"/>
    <property type="match status" value="1"/>
</dbReference>
<feature type="region of interest" description="Disordered" evidence="12">
    <location>
        <begin position="1"/>
        <end position="65"/>
    </location>
</feature>
<evidence type="ECO:0000256" key="9">
    <source>
        <dbReference type="ARBA" id="ARBA00023014"/>
    </source>
</evidence>
<dbReference type="InterPro" id="IPR003698">
    <property type="entry name" value="Lipoyl_synth"/>
</dbReference>
<evidence type="ECO:0000256" key="2">
    <source>
        <dbReference type="ARBA" id="ARBA00022485"/>
    </source>
</evidence>
<evidence type="ECO:0000256" key="11">
    <source>
        <dbReference type="HAMAP-Rule" id="MF_03129"/>
    </source>
</evidence>
<evidence type="ECO:0000313" key="15">
    <source>
        <dbReference type="Proteomes" id="UP000015105"/>
    </source>
</evidence>
<keyword evidence="4 11" id="KW-0934">Plastid</keyword>
<reference evidence="14" key="3">
    <citation type="journal article" date="2017" name="Nature">
        <title>Genome sequence of the progenitor of the wheat D genome Aegilops tauschii.</title>
        <authorList>
            <person name="Luo M.C."/>
            <person name="Gu Y.Q."/>
            <person name="Puiu D."/>
            <person name="Wang H."/>
            <person name="Twardziok S.O."/>
            <person name="Deal K.R."/>
            <person name="Huo N."/>
            <person name="Zhu T."/>
            <person name="Wang L."/>
            <person name="Wang Y."/>
            <person name="McGuire P.E."/>
            <person name="Liu S."/>
            <person name="Long H."/>
            <person name="Ramasamy R.K."/>
            <person name="Rodriguez J.C."/>
            <person name="Van S.L."/>
            <person name="Yuan L."/>
            <person name="Wang Z."/>
            <person name="Xia Z."/>
            <person name="Xiao L."/>
            <person name="Anderson O.D."/>
            <person name="Ouyang S."/>
            <person name="Liang Y."/>
            <person name="Zimin A.V."/>
            <person name="Pertea G."/>
            <person name="Qi P."/>
            <person name="Bennetzen J.L."/>
            <person name="Dai X."/>
            <person name="Dawson M.W."/>
            <person name="Muller H.G."/>
            <person name="Kugler K."/>
            <person name="Rivarola-Duarte L."/>
            <person name="Spannagl M."/>
            <person name="Mayer K.F.X."/>
            <person name="Lu F.H."/>
            <person name="Bevan M.W."/>
            <person name="Leroy P."/>
            <person name="Li P."/>
            <person name="You F.M."/>
            <person name="Sun Q."/>
            <person name="Liu Z."/>
            <person name="Lyons E."/>
            <person name="Wicker T."/>
            <person name="Salzberg S.L."/>
            <person name="Devos K.M."/>
            <person name="Dvorak J."/>
        </authorList>
    </citation>
    <scope>NUCLEOTIDE SEQUENCE [LARGE SCALE GENOMIC DNA]</scope>
    <source>
        <strain evidence="14">cv. AL8/78</strain>
    </source>
</reference>
<keyword evidence="8 11" id="KW-0408">Iron</keyword>
<dbReference type="InterPro" id="IPR058240">
    <property type="entry name" value="rSAM_sf"/>
</dbReference>
<sequence length="405" mass="43552">MQSSLARPPPPPPPPLARGSAGARFLARPRPAPAVRCHGEPASSSSAASGWAPPTPFTGRDPDARKPAWLRQRAAQGDKYARLRESLGELKLNTVCVEAQCPNIGEVGRANQSSCHGAAVFVARVNAFSDLVMVCLLLPQCWNGGGGAGGEGDGIATATIMLLGDTCTRGCRFCAVKTSNKPPPPDALEPLKTAIAIASWGVDYVVLTSVDRDDIPDGGSGHFAETVRALKELKPTILVECLTSDFRGDLEAVASLANSGLDVYAHNIETVRSMQRIVRDPRAGYDQSLGVLKQAKACKKGMVTKSSIMLGLGETDEEIKQTMADLRAIDVDILTLGQYLQPTERHLRVREYVTPEKFDFWKEYGESLGFVYVASGPLVRSSYRAGEIFVQNFVRQKKAQLVSAS</sequence>
<dbReference type="EC" id="2.8.1.8" evidence="11"/>
<dbReference type="SUPFAM" id="SSF102114">
    <property type="entry name" value="Radical SAM enzymes"/>
    <property type="match status" value="1"/>
</dbReference>
<dbReference type="PROSITE" id="PS51918">
    <property type="entry name" value="RADICAL_SAM"/>
    <property type="match status" value="1"/>
</dbReference>
<dbReference type="Proteomes" id="UP000015105">
    <property type="component" value="Chromosome 1D"/>
</dbReference>
<dbReference type="EnsemblPlants" id="AET1Gv20797700.1">
    <property type="protein sequence ID" value="AET1Gv20797700.1"/>
    <property type="gene ID" value="AET1Gv20797700"/>
</dbReference>
<evidence type="ECO:0000256" key="1">
    <source>
        <dbReference type="ARBA" id="ARBA00004229"/>
    </source>
</evidence>
<comment type="cofactor">
    <cofactor evidence="11">
        <name>[4Fe-4S] cluster</name>
        <dbReference type="ChEBI" id="CHEBI:49883"/>
    </cofactor>
    <text evidence="11">Binds 2 [4Fe-4S] clusters per subunit. One cluster is coordinated with 3 cysteines and an exchangeable S-adenosyl-L-methionine.</text>
</comment>
<dbReference type="PANTHER" id="PTHR10949:SF38">
    <property type="entry name" value="LIPOYL SYNTHASE, CHLOROPLASTIC"/>
    <property type="match status" value="1"/>
</dbReference>
<dbReference type="Gene3D" id="3.20.20.70">
    <property type="entry name" value="Aldolase class I"/>
    <property type="match status" value="1"/>
</dbReference>
<feature type="domain" description="Radical SAM core" evidence="13">
    <location>
        <begin position="150"/>
        <end position="371"/>
    </location>
</feature>
<feature type="binding site" evidence="11">
    <location>
        <position position="174"/>
    </location>
    <ligand>
        <name>[4Fe-4S] cluster</name>
        <dbReference type="ChEBI" id="CHEBI:49883"/>
        <label>2</label>
        <note>4Fe-4S-S-AdoMet</note>
    </ligand>
</feature>
<keyword evidence="15" id="KW-1185">Reference proteome</keyword>
<dbReference type="Gramene" id="AET1Gv20797700.1">
    <property type="protein sequence ID" value="AET1Gv20797700.1"/>
    <property type="gene ID" value="AET1Gv20797700"/>
</dbReference>
<dbReference type="HAMAP" id="MF_03129">
    <property type="entry name" value="Lipoyl_synth_plantC"/>
    <property type="match status" value="1"/>
</dbReference>
<keyword evidence="5 11" id="KW-0808">Transferase</keyword>
<keyword evidence="7 11" id="KW-0479">Metal-binding</keyword>
<comment type="catalytic activity">
    <reaction evidence="10 11">
        <text>[[Fe-S] cluster scaffold protein carrying a second [4Fe-4S](2+) cluster] + N(6)-octanoyl-L-lysyl-[protein] + 2 oxidized [2Fe-2S]-[ferredoxin] + 2 S-adenosyl-L-methionine + 4 H(+) = [[Fe-S] cluster scaffold protein] + N(6)-[(R)-dihydrolipoyl]-L-lysyl-[protein] + 4 Fe(3+) + 2 hydrogen sulfide + 2 5'-deoxyadenosine + 2 L-methionine + 2 reduced [2Fe-2S]-[ferredoxin]</text>
        <dbReference type="Rhea" id="RHEA:16585"/>
        <dbReference type="Rhea" id="RHEA-COMP:9928"/>
        <dbReference type="Rhea" id="RHEA-COMP:10000"/>
        <dbReference type="Rhea" id="RHEA-COMP:10001"/>
        <dbReference type="Rhea" id="RHEA-COMP:10475"/>
        <dbReference type="Rhea" id="RHEA-COMP:14568"/>
        <dbReference type="Rhea" id="RHEA-COMP:14569"/>
        <dbReference type="ChEBI" id="CHEBI:15378"/>
        <dbReference type="ChEBI" id="CHEBI:17319"/>
        <dbReference type="ChEBI" id="CHEBI:29034"/>
        <dbReference type="ChEBI" id="CHEBI:29919"/>
        <dbReference type="ChEBI" id="CHEBI:33722"/>
        <dbReference type="ChEBI" id="CHEBI:33737"/>
        <dbReference type="ChEBI" id="CHEBI:33738"/>
        <dbReference type="ChEBI" id="CHEBI:57844"/>
        <dbReference type="ChEBI" id="CHEBI:59789"/>
        <dbReference type="ChEBI" id="CHEBI:78809"/>
        <dbReference type="ChEBI" id="CHEBI:83100"/>
        <dbReference type="EC" id="2.8.1.8"/>
    </reaction>
</comment>
<feature type="binding site" evidence="11">
    <location>
        <position position="171"/>
    </location>
    <ligand>
        <name>[4Fe-4S] cluster</name>
        <dbReference type="ChEBI" id="CHEBI:49883"/>
        <label>2</label>
        <note>4Fe-4S-S-AdoMet</note>
    </ligand>
</feature>
<dbReference type="SFLD" id="SFLDS00029">
    <property type="entry name" value="Radical_SAM"/>
    <property type="match status" value="1"/>
</dbReference>
<gene>
    <name evidence="11" type="primary">LIP1P</name>
</gene>
<accession>A0A452ZIU1</accession>
<evidence type="ECO:0000256" key="4">
    <source>
        <dbReference type="ARBA" id="ARBA00022640"/>
    </source>
</evidence>
<evidence type="ECO:0000256" key="7">
    <source>
        <dbReference type="ARBA" id="ARBA00022723"/>
    </source>
</evidence>
<dbReference type="Pfam" id="PF04055">
    <property type="entry name" value="Radical_SAM"/>
    <property type="match status" value="1"/>
</dbReference>
<dbReference type="SMART" id="SM00729">
    <property type="entry name" value="Elp3"/>
    <property type="match status" value="1"/>
</dbReference>
<comment type="pathway">
    <text evidence="11">Protein modification; protein lipoylation via endogenous pathway; protein N(6)-(lipoyl)lysine from octanoyl-[acyl-carrier-protein]: step 2/2.</text>
</comment>
<keyword evidence="6 11" id="KW-0949">S-adenosyl-L-methionine</keyword>
<proteinExistence type="inferred from homology"/>
<dbReference type="GO" id="GO:0046872">
    <property type="term" value="F:metal ion binding"/>
    <property type="evidence" value="ECO:0007669"/>
    <property type="project" value="UniProtKB-KW"/>
</dbReference>
<dbReference type="HAMAP" id="MF_00206">
    <property type="entry name" value="Lipoyl_synth"/>
    <property type="match status" value="1"/>
</dbReference>
<comment type="function">
    <text evidence="11">Catalyzes the radical-mediated insertion of two sulfur atoms into the C-6 and C-8 positions of the octanoyl moiety bound to the lipoyl domains of lipoate-dependent enzymes, thereby converting the octanoylated domains into lipoylated derivatives.</text>
</comment>
<feature type="compositionally biased region" description="Pro residues" evidence="12">
    <location>
        <begin position="7"/>
        <end position="16"/>
    </location>
</feature>
<dbReference type="Pfam" id="PF16881">
    <property type="entry name" value="LIAS_N"/>
    <property type="match status" value="1"/>
</dbReference>
<dbReference type="AlphaFoldDB" id="A0A452ZIU1"/>
<organism evidence="14 15">
    <name type="scientific">Aegilops tauschii subsp. strangulata</name>
    <name type="common">Goatgrass</name>
    <dbReference type="NCBI Taxonomy" id="200361"/>
    <lineage>
        <taxon>Eukaryota</taxon>
        <taxon>Viridiplantae</taxon>
        <taxon>Streptophyta</taxon>
        <taxon>Embryophyta</taxon>
        <taxon>Tracheophyta</taxon>
        <taxon>Spermatophyta</taxon>
        <taxon>Magnoliopsida</taxon>
        <taxon>Liliopsida</taxon>
        <taxon>Poales</taxon>
        <taxon>Poaceae</taxon>
        <taxon>BOP clade</taxon>
        <taxon>Pooideae</taxon>
        <taxon>Triticodae</taxon>
        <taxon>Triticeae</taxon>
        <taxon>Triticinae</taxon>
        <taxon>Aegilops</taxon>
    </lineage>
</organism>
<dbReference type="InterPro" id="IPR013785">
    <property type="entry name" value="Aldolase_TIM"/>
</dbReference>
<evidence type="ECO:0000256" key="5">
    <source>
        <dbReference type="ARBA" id="ARBA00022679"/>
    </source>
</evidence>
<dbReference type="UniPathway" id="UPA00538">
    <property type="reaction ID" value="UER00593"/>
</dbReference>
<dbReference type="FunFam" id="3.20.20.70:FF:000036">
    <property type="entry name" value="Lipoyl synthase, mitochondrial"/>
    <property type="match status" value="1"/>
</dbReference>
<reference evidence="14" key="5">
    <citation type="journal article" date="2021" name="G3 (Bethesda)">
        <title>Aegilops tauschii genome assembly Aet v5.0 features greater sequence contiguity and improved annotation.</title>
        <authorList>
            <person name="Wang L."/>
            <person name="Zhu T."/>
            <person name="Rodriguez J.C."/>
            <person name="Deal K.R."/>
            <person name="Dubcovsky J."/>
            <person name="McGuire P.E."/>
            <person name="Lux T."/>
            <person name="Spannagl M."/>
            <person name="Mayer K.F.X."/>
            <person name="Baldrich P."/>
            <person name="Meyers B.C."/>
            <person name="Huo N."/>
            <person name="Gu Y.Q."/>
            <person name="Zhou H."/>
            <person name="Devos K.M."/>
            <person name="Bennetzen J.L."/>
            <person name="Unver T."/>
            <person name="Budak H."/>
            <person name="Gulick P.J."/>
            <person name="Galiba G."/>
            <person name="Kalapos B."/>
            <person name="Nelson D.R."/>
            <person name="Li P."/>
            <person name="You F.M."/>
            <person name="Luo M.C."/>
            <person name="Dvorak J."/>
        </authorList>
    </citation>
    <scope>NUCLEOTIDE SEQUENCE [LARGE SCALE GENOMIC DNA]</scope>
    <source>
        <strain evidence="14">cv. AL8/78</strain>
    </source>
</reference>
<dbReference type="GO" id="GO:0051539">
    <property type="term" value="F:4 iron, 4 sulfur cluster binding"/>
    <property type="evidence" value="ECO:0007669"/>
    <property type="project" value="UniProtKB-UniRule"/>
</dbReference>
<dbReference type="PANTHER" id="PTHR10949">
    <property type="entry name" value="LIPOYL SYNTHASE"/>
    <property type="match status" value="1"/>
</dbReference>
<evidence type="ECO:0000259" key="13">
    <source>
        <dbReference type="PROSITE" id="PS51918"/>
    </source>
</evidence>
<dbReference type="GO" id="GO:0005739">
    <property type="term" value="C:mitochondrion"/>
    <property type="evidence" value="ECO:0007669"/>
    <property type="project" value="TreeGrafter"/>
</dbReference>
<dbReference type="GO" id="GO:0009507">
    <property type="term" value="C:chloroplast"/>
    <property type="evidence" value="ECO:0007669"/>
    <property type="project" value="UniProtKB-SubCell"/>
</dbReference>
<evidence type="ECO:0000256" key="6">
    <source>
        <dbReference type="ARBA" id="ARBA00022691"/>
    </source>
</evidence>
<dbReference type="InterPro" id="IPR007197">
    <property type="entry name" value="rSAM"/>
</dbReference>
<evidence type="ECO:0000256" key="10">
    <source>
        <dbReference type="ARBA" id="ARBA00047326"/>
    </source>
</evidence>
<keyword evidence="9 11" id="KW-0411">Iron-sulfur</keyword>
<comment type="subcellular location">
    <subcellularLocation>
        <location evidence="1 11">Plastid</location>
        <location evidence="1 11">Chloroplast</location>
    </subcellularLocation>
</comment>
<comment type="caution">
    <text evidence="11">Lacks conserved residue(s) required for the propagation of feature annotation.</text>
</comment>
<name>A0A452ZIU1_AEGTS</name>
<dbReference type="PIRSF" id="PIRSF005963">
    <property type="entry name" value="Lipoyl_synth"/>
    <property type="match status" value="1"/>
</dbReference>
<feature type="binding site" evidence="11">
    <location>
        <position position="167"/>
    </location>
    <ligand>
        <name>[4Fe-4S] cluster</name>
        <dbReference type="ChEBI" id="CHEBI:49883"/>
        <label>2</label>
        <note>4Fe-4S-S-AdoMet</note>
    </ligand>
</feature>
<dbReference type="CDD" id="cd01335">
    <property type="entry name" value="Radical_SAM"/>
    <property type="match status" value="1"/>
</dbReference>
<feature type="binding site" evidence="11">
    <location>
        <position position="96"/>
    </location>
    <ligand>
        <name>[4Fe-4S] cluster</name>
        <dbReference type="ChEBI" id="CHEBI:49883"/>
        <label>1</label>
    </ligand>
</feature>
<evidence type="ECO:0000313" key="14">
    <source>
        <dbReference type="EnsemblPlants" id="AET1Gv20797700.1"/>
    </source>
</evidence>
<dbReference type="GO" id="GO:0009249">
    <property type="term" value="P:protein lipoylation"/>
    <property type="evidence" value="ECO:0007669"/>
    <property type="project" value="UniProtKB-UniRule"/>
</dbReference>
<reference evidence="15" key="2">
    <citation type="journal article" date="2017" name="Nat. Plants">
        <title>The Aegilops tauschii genome reveals multiple impacts of transposons.</title>
        <authorList>
            <person name="Zhao G."/>
            <person name="Zou C."/>
            <person name="Li K."/>
            <person name="Wang K."/>
            <person name="Li T."/>
            <person name="Gao L."/>
            <person name="Zhang X."/>
            <person name="Wang H."/>
            <person name="Yang Z."/>
            <person name="Liu X."/>
            <person name="Jiang W."/>
            <person name="Mao L."/>
            <person name="Kong X."/>
            <person name="Jiao Y."/>
            <person name="Jia J."/>
        </authorList>
    </citation>
    <scope>NUCLEOTIDE SEQUENCE [LARGE SCALE GENOMIC DNA]</scope>
    <source>
        <strain evidence="15">cv. AL8/78</strain>
    </source>
</reference>
<evidence type="ECO:0000256" key="12">
    <source>
        <dbReference type="SAM" id="MobiDB-lite"/>
    </source>
</evidence>
<feature type="binding site" evidence="11">
    <location>
        <position position="382"/>
    </location>
    <ligand>
        <name>[4Fe-4S] cluster</name>
        <dbReference type="ChEBI" id="CHEBI:49883"/>
        <label>1</label>
    </ligand>
</feature>